<keyword evidence="1" id="KW-0812">Transmembrane</keyword>
<name>A0ABY5I4P1_9FIRM</name>
<dbReference type="EMBL" id="CP101620">
    <property type="protein sequence ID" value="UTY40314.1"/>
    <property type="molecule type" value="Genomic_DNA"/>
</dbReference>
<dbReference type="Proteomes" id="UP001060112">
    <property type="component" value="Chromosome"/>
</dbReference>
<keyword evidence="1" id="KW-1133">Transmembrane helix</keyword>
<feature type="transmembrane region" description="Helical" evidence="1">
    <location>
        <begin position="53"/>
        <end position="73"/>
    </location>
</feature>
<organism evidence="2 3">
    <name type="scientific">Allocoprobacillus halotolerans</name>
    <dbReference type="NCBI Taxonomy" id="2944914"/>
    <lineage>
        <taxon>Bacteria</taxon>
        <taxon>Bacillati</taxon>
        <taxon>Bacillota</taxon>
        <taxon>Erysipelotrichia</taxon>
        <taxon>Erysipelotrichales</taxon>
        <taxon>Erysipelotrichaceae</taxon>
        <taxon>Allocoprobacillus</taxon>
    </lineage>
</organism>
<feature type="transmembrane region" description="Helical" evidence="1">
    <location>
        <begin position="26"/>
        <end position="46"/>
    </location>
</feature>
<evidence type="ECO:0008006" key="4">
    <source>
        <dbReference type="Google" id="ProtNLM"/>
    </source>
</evidence>
<dbReference type="RefSeq" id="WP_290141737.1">
    <property type="nucleotide sequence ID" value="NZ_CP101620.1"/>
</dbReference>
<keyword evidence="1" id="KW-0472">Membrane</keyword>
<evidence type="ECO:0000313" key="2">
    <source>
        <dbReference type="EMBL" id="UTY40314.1"/>
    </source>
</evidence>
<accession>A0ABY5I4P1</accession>
<sequence length="74" mass="8218">MFCFLKPLLLLLGASLDTFYATSQYVLWNVIFGAVPSILNVVLAYLVRAEGQVTHASVGTMLGCMINIFWIQFS</sequence>
<proteinExistence type="predicted"/>
<gene>
    <name evidence="2" type="ORF">NMU03_05885</name>
</gene>
<keyword evidence="3" id="KW-1185">Reference proteome</keyword>
<reference evidence="2" key="1">
    <citation type="submission" date="2022-07" db="EMBL/GenBank/DDBJ databases">
        <title>Faecal culturing of patients with breast cancer.</title>
        <authorList>
            <person name="Teng N.M.Y."/>
            <person name="Kiu R."/>
            <person name="Evans R."/>
            <person name="Baker D.J."/>
            <person name="Zenner C."/>
            <person name="Robinson S.D."/>
            <person name="Hall L.J."/>
        </authorList>
    </citation>
    <scope>NUCLEOTIDE SEQUENCE</scope>
    <source>
        <strain evidence="2">LH1062</strain>
    </source>
</reference>
<evidence type="ECO:0000256" key="1">
    <source>
        <dbReference type="SAM" id="Phobius"/>
    </source>
</evidence>
<protein>
    <recommendedName>
        <fullName evidence="4">Polysaccharide biosynthesis protein C-terminal domain-containing protein</fullName>
    </recommendedName>
</protein>
<evidence type="ECO:0000313" key="3">
    <source>
        <dbReference type="Proteomes" id="UP001060112"/>
    </source>
</evidence>